<evidence type="ECO:0000256" key="3">
    <source>
        <dbReference type="ARBA" id="ARBA00004818"/>
    </source>
</evidence>
<dbReference type="InterPro" id="IPR036412">
    <property type="entry name" value="HAD-like_sf"/>
</dbReference>
<dbReference type="InterPro" id="IPR006439">
    <property type="entry name" value="HAD-SF_hydro_IA"/>
</dbReference>
<dbReference type="NCBIfam" id="TIGR01509">
    <property type="entry name" value="HAD-SF-IA-v3"/>
    <property type="match status" value="1"/>
</dbReference>
<evidence type="ECO:0000256" key="6">
    <source>
        <dbReference type="ARBA" id="ARBA00022723"/>
    </source>
</evidence>
<dbReference type="GO" id="GO:0006281">
    <property type="term" value="P:DNA repair"/>
    <property type="evidence" value="ECO:0007669"/>
    <property type="project" value="TreeGrafter"/>
</dbReference>
<dbReference type="UniPathway" id="UPA00865">
    <property type="reaction ID" value="UER00834"/>
</dbReference>
<gene>
    <name evidence="11" type="ORF">HUO07_16990</name>
</gene>
<dbReference type="NCBIfam" id="TIGR01549">
    <property type="entry name" value="HAD-SF-IA-v1"/>
    <property type="match status" value="1"/>
</dbReference>
<keyword evidence="8 10" id="KW-0460">Magnesium</keyword>
<comment type="pathway">
    <text evidence="3 10">Organic acid metabolism; glycolate biosynthesis; glycolate from 2-phosphoglycolate: step 1/1.</text>
</comment>
<name>A0A7Y6RFY2_9GAMM</name>
<dbReference type="InterPro" id="IPR023214">
    <property type="entry name" value="HAD_sf"/>
</dbReference>
<dbReference type="GO" id="GO:0005975">
    <property type="term" value="P:carbohydrate metabolic process"/>
    <property type="evidence" value="ECO:0007669"/>
    <property type="project" value="InterPro"/>
</dbReference>
<dbReference type="NCBIfam" id="NF009695">
    <property type="entry name" value="PRK13222.1-2"/>
    <property type="match status" value="1"/>
</dbReference>
<dbReference type="InterPro" id="IPR037512">
    <property type="entry name" value="PGPase_prok"/>
</dbReference>
<comment type="catalytic activity">
    <reaction evidence="1 10">
        <text>2-phosphoglycolate + H2O = glycolate + phosphate</text>
        <dbReference type="Rhea" id="RHEA:14369"/>
        <dbReference type="ChEBI" id="CHEBI:15377"/>
        <dbReference type="ChEBI" id="CHEBI:29805"/>
        <dbReference type="ChEBI" id="CHEBI:43474"/>
        <dbReference type="ChEBI" id="CHEBI:58033"/>
        <dbReference type="EC" id="3.1.3.18"/>
    </reaction>
</comment>
<dbReference type="Proteomes" id="UP000589984">
    <property type="component" value="Unassembled WGS sequence"/>
</dbReference>
<evidence type="ECO:0000256" key="7">
    <source>
        <dbReference type="ARBA" id="ARBA00022801"/>
    </source>
</evidence>
<dbReference type="NCBIfam" id="TIGR01449">
    <property type="entry name" value="PGP_bact"/>
    <property type="match status" value="1"/>
</dbReference>
<feature type="active site" description="Nucleophile" evidence="10">
    <location>
        <position position="33"/>
    </location>
</feature>
<dbReference type="PANTHER" id="PTHR43434:SF1">
    <property type="entry name" value="PHOSPHOGLYCOLATE PHOSPHATASE"/>
    <property type="match status" value="1"/>
</dbReference>
<evidence type="ECO:0000256" key="4">
    <source>
        <dbReference type="ARBA" id="ARBA00006171"/>
    </source>
</evidence>
<feature type="binding site" evidence="10">
    <location>
        <position position="196"/>
    </location>
    <ligand>
        <name>Mg(2+)</name>
        <dbReference type="ChEBI" id="CHEBI:18420"/>
    </ligand>
</feature>
<feature type="binding site" evidence="10">
    <location>
        <position position="33"/>
    </location>
    <ligand>
        <name>Mg(2+)</name>
        <dbReference type="ChEBI" id="CHEBI:18420"/>
    </ligand>
</feature>
<comment type="function">
    <text evidence="10">Specifically catalyzes the dephosphorylation of 2-phosphoglycolate. Is involved in the dissimilation of the intracellular 2-phosphoglycolate formed during the DNA repair of 3'-phosphoglycolate ends, a major class of DNA lesions induced by oxidative stress.</text>
</comment>
<organism evidence="11 12">
    <name type="scientific">Vreelandella maris</name>
    <dbReference type="NCBI Taxonomy" id="2729617"/>
    <lineage>
        <taxon>Bacteria</taxon>
        <taxon>Pseudomonadati</taxon>
        <taxon>Pseudomonadota</taxon>
        <taxon>Gammaproteobacteria</taxon>
        <taxon>Oceanospirillales</taxon>
        <taxon>Halomonadaceae</taxon>
        <taxon>Vreelandella</taxon>
    </lineage>
</organism>
<dbReference type="SFLD" id="SFLDG01135">
    <property type="entry name" value="C1.5.6:_HAD__Beta-PGM__Phospha"/>
    <property type="match status" value="1"/>
</dbReference>
<evidence type="ECO:0000313" key="11">
    <source>
        <dbReference type="EMBL" id="NVF15849.1"/>
    </source>
</evidence>
<comment type="caution">
    <text evidence="11">The sequence shown here is derived from an EMBL/GenBank/DDBJ whole genome shotgun (WGS) entry which is preliminary data.</text>
</comment>
<evidence type="ECO:0000256" key="10">
    <source>
        <dbReference type="HAMAP-Rule" id="MF_00495"/>
    </source>
</evidence>
<dbReference type="CDD" id="cd16417">
    <property type="entry name" value="HAD_PGPase"/>
    <property type="match status" value="1"/>
</dbReference>
<evidence type="ECO:0000256" key="9">
    <source>
        <dbReference type="ARBA" id="ARBA00023277"/>
    </source>
</evidence>
<comment type="cofactor">
    <cofactor evidence="2 10">
        <name>Mg(2+)</name>
        <dbReference type="ChEBI" id="CHEBI:18420"/>
    </cofactor>
</comment>
<protein>
    <recommendedName>
        <fullName evidence="5 10">Phosphoglycolate phosphatase</fullName>
        <shortName evidence="10">PGP</shortName>
        <shortName evidence="10">PGPase</shortName>
        <ecNumber evidence="5 10">3.1.3.18</ecNumber>
    </recommendedName>
</protein>
<dbReference type="InterPro" id="IPR041492">
    <property type="entry name" value="HAD_2"/>
</dbReference>
<dbReference type="GO" id="GO:0046872">
    <property type="term" value="F:metal ion binding"/>
    <property type="evidence" value="ECO:0007669"/>
    <property type="project" value="UniProtKB-KW"/>
</dbReference>
<sequence length="251" mass="27488">MRQRAVTVHSIRFTERYSGLHSVLQGKRLIAFDLDGTLIDSVPDLAAAVAHALKALDLRQPSEAEVRDWVGNGAPVLVERALTWALQTPPTPALQQRGYDTFMDYYGAAPHALTTLYPGVQQALQGLHQQGMTLVLITNKPERFIEPLLQHFELLDYFALWVGGDSLAEKKPHPLPLLHAAHMCQIPAAECVMVGDSRHDIAAGKAAGFTTVALPYGYNHGEPIEESHPDLVLSSLTELLTTTSQTTKAIE</sequence>
<dbReference type="RefSeq" id="WP_176304547.1">
    <property type="nucleotide sequence ID" value="NZ_JABWCV010000024.1"/>
</dbReference>
<reference evidence="11 12" key="1">
    <citation type="submission" date="2020-06" db="EMBL/GenBank/DDBJ databases">
        <title>Halomonas sp. QX-1 draft genome sequence.</title>
        <authorList>
            <person name="Qiu X."/>
        </authorList>
    </citation>
    <scope>NUCLEOTIDE SEQUENCE [LARGE SCALE GENOMIC DNA]</scope>
    <source>
        <strain evidence="11 12">QX-1</strain>
    </source>
</reference>
<dbReference type="GO" id="GO:0046295">
    <property type="term" value="P:glycolate biosynthetic process"/>
    <property type="evidence" value="ECO:0007669"/>
    <property type="project" value="UniProtKB-UniRule"/>
</dbReference>
<dbReference type="FunFam" id="3.40.50.1000:FF:000022">
    <property type="entry name" value="Phosphoglycolate phosphatase"/>
    <property type="match status" value="1"/>
</dbReference>
<comment type="similarity">
    <text evidence="4 10">Belongs to the HAD-like hydrolase superfamily. CbbY/CbbZ/Gph/YieH family.</text>
</comment>
<dbReference type="Pfam" id="PF13419">
    <property type="entry name" value="HAD_2"/>
    <property type="match status" value="1"/>
</dbReference>
<dbReference type="InterPro" id="IPR050155">
    <property type="entry name" value="HAD-like_hydrolase_sf"/>
</dbReference>
<dbReference type="Gene3D" id="1.10.150.240">
    <property type="entry name" value="Putative phosphatase, domain 2"/>
    <property type="match status" value="1"/>
</dbReference>
<evidence type="ECO:0000313" key="12">
    <source>
        <dbReference type="Proteomes" id="UP000589984"/>
    </source>
</evidence>
<dbReference type="PRINTS" id="PR00413">
    <property type="entry name" value="HADHALOGNASE"/>
</dbReference>
<dbReference type="EMBL" id="JABWCV010000024">
    <property type="protein sequence ID" value="NVF15849.1"/>
    <property type="molecule type" value="Genomic_DNA"/>
</dbReference>
<dbReference type="PANTHER" id="PTHR43434">
    <property type="entry name" value="PHOSPHOGLYCOLATE PHOSPHATASE"/>
    <property type="match status" value="1"/>
</dbReference>
<dbReference type="GO" id="GO:0005829">
    <property type="term" value="C:cytosol"/>
    <property type="evidence" value="ECO:0007669"/>
    <property type="project" value="TreeGrafter"/>
</dbReference>
<dbReference type="SUPFAM" id="SSF56784">
    <property type="entry name" value="HAD-like"/>
    <property type="match status" value="1"/>
</dbReference>
<evidence type="ECO:0000256" key="1">
    <source>
        <dbReference type="ARBA" id="ARBA00000830"/>
    </source>
</evidence>
<evidence type="ECO:0000256" key="2">
    <source>
        <dbReference type="ARBA" id="ARBA00001946"/>
    </source>
</evidence>
<dbReference type="GO" id="GO:0008967">
    <property type="term" value="F:phosphoglycolate phosphatase activity"/>
    <property type="evidence" value="ECO:0007669"/>
    <property type="project" value="UniProtKB-UniRule"/>
</dbReference>
<accession>A0A7Y6RFY2</accession>
<dbReference type="InterPro" id="IPR023198">
    <property type="entry name" value="PGP-like_dom2"/>
</dbReference>
<dbReference type="EC" id="3.1.3.18" evidence="5 10"/>
<keyword evidence="12" id="KW-1185">Reference proteome</keyword>
<dbReference type="Gene3D" id="3.40.50.1000">
    <property type="entry name" value="HAD superfamily/HAD-like"/>
    <property type="match status" value="1"/>
</dbReference>
<keyword evidence="6 10" id="KW-0479">Metal-binding</keyword>
<dbReference type="SFLD" id="SFLDS00003">
    <property type="entry name" value="Haloacid_Dehalogenase"/>
    <property type="match status" value="1"/>
</dbReference>
<evidence type="ECO:0000256" key="5">
    <source>
        <dbReference type="ARBA" id="ARBA00013078"/>
    </source>
</evidence>
<keyword evidence="9 10" id="KW-0119">Carbohydrate metabolism</keyword>
<dbReference type="HAMAP" id="MF_00495">
    <property type="entry name" value="GPH_hydrolase_bact"/>
    <property type="match status" value="1"/>
</dbReference>
<proteinExistence type="inferred from homology"/>
<keyword evidence="7 10" id="KW-0378">Hydrolase</keyword>
<evidence type="ECO:0000256" key="8">
    <source>
        <dbReference type="ARBA" id="ARBA00022842"/>
    </source>
</evidence>
<dbReference type="SFLD" id="SFLDG01129">
    <property type="entry name" value="C1.5:_HAD__Beta-PGM__Phosphata"/>
    <property type="match status" value="1"/>
</dbReference>
<feature type="binding site" evidence="10">
    <location>
        <position position="35"/>
    </location>
    <ligand>
        <name>Mg(2+)</name>
        <dbReference type="ChEBI" id="CHEBI:18420"/>
    </ligand>
</feature>
<dbReference type="AlphaFoldDB" id="A0A7Y6RFY2"/>